<keyword evidence="12" id="KW-1185">Reference proteome</keyword>
<evidence type="ECO:0000256" key="7">
    <source>
        <dbReference type="ARBA" id="ARBA00023049"/>
    </source>
</evidence>
<evidence type="ECO:0000256" key="2">
    <source>
        <dbReference type="ARBA" id="ARBA00007357"/>
    </source>
</evidence>
<reference evidence="11" key="1">
    <citation type="submission" date="2019-05" db="EMBL/GenBank/DDBJ databases">
        <title>Annotation for the trematode Paragonimus heterotremus.</title>
        <authorList>
            <person name="Choi Y.-J."/>
        </authorList>
    </citation>
    <scope>NUCLEOTIDE SEQUENCE</scope>
    <source>
        <strain evidence="11">LC</strain>
    </source>
</reference>
<dbReference type="PROSITE" id="PS51885">
    <property type="entry name" value="NEPRILYSIN"/>
    <property type="match status" value="1"/>
</dbReference>
<evidence type="ECO:0000256" key="5">
    <source>
        <dbReference type="ARBA" id="ARBA00022801"/>
    </source>
</evidence>
<keyword evidence="6" id="KW-0862">Zinc</keyword>
<feature type="domain" description="Peptidase M13 C-terminal" evidence="9">
    <location>
        <begin position="618"/>
        <end position="771"/>
    </location>
</feature>
<dbReference type="SUPFAM" id="SSF55486">
    <property type="entry name" value="Metalloproteases ('zincins'), catalytic domain"/>
    <property type="match status" value="1"/>
</dbReference>
<dbReference type="AlphaFoldDB" id="A0A8J4WJ93"/>
<keyword evidence="8" id="KW-0812">Transmembrane</keyword>
<evidence type="ECO:0000259" key="10">
    <source>
        <dbReference type="Pfam" id="PF05649"/>
    </source>
</evidence>
<evidence type="ECO:0000313" key="12">
    <source>
        <dbReference type="Proteomes" id="UP000748531"/>
    </source>
</evidence>
<dbReference type="InterPro" id="IPR018497">
    <property type="entry name" value="Peptidase_M13_C"/>
</dbReference>
<dbReference type="GO" id="GO:0004222">
    <property type="term" value="F:metalloendopeptidase activity"/>
    <property type="evidence" value="ECO:0007669"/>
    <property type="project" value="InterPro"/>
</dbReference>
<dbReference type="Pfam" id="PF05649">
    <property type="entry name" value="Peptidase_M13_N"/>
    <property type="match status" value="1"/>
</dbReference>
<gene>
    <name evidence="11" type="ORF">PHET_03618</name>
</gene>
<dbReference type="InterPro" id="IPR000718">
    <property type="entry name" value="Peptidase_M13"/>
</dbReference>
<proteinExistence type="inferred from homology"/>
<dbReference type="Pfam" id="PF01431">
    <property type="entry name" value="Peptidase_M13"/>
    <property type="match status" value="1"/>
</dbReference>
<keyword evidence="8" id="KW-0472">Membrane</keyword>
<dbReference type="InterPro" id="IPR008753">
    <property type="entry name" value="Peptidase_M13_N"/>
</dbReference>
<dbReference type="InterPro" id="IPR024079">
    <property type="entry name" value="MetalloPept_cat_dom_sf"/>
</dbReference>
<dbReference type="PANTHER" id="PTHR11733">
    <property type="entry name" value="ZINC METALLOPROTEASE FAMILY M13 NEPRILYSIN-RELATED"/>
    <property type="match status" value="1"/>
</dbReference>
<dbReference type="GO" id="GO:0046872">
    <property type="term" value="F:metal ion binding"/>
    <property type="evidence" value="ECO:0007669"/>
    <property type="project" value="UniProtKB-KW"/>
</dbReference>
<dbReference type="OrthoDB" id="6475849at2759"/>
<evidence type="ECO:0000259" key="9">
    <source>
        <dbReference type="Pfam" id="PF01431"/>
    </source>
</evidence>
<comment type="cofactor">
    <cofactor evidence="1">
        <name>Zn(2+)</name>
        <dbReference type="ChEBI" id="CHEBI:29105"/>
    </cofactor>
</comment>
<protein>
    <submittedName>
        <fullName evidence="11">Endothelin-converting enzyme 1</fullName>
    </submittedName>
</protein>
<comment type="similarity">
    <text evidence="2">Belongs to the peptidase M13 family.</text>
</comment>
<dbReference type="GO" id="GO:0016485">
    <property type="term" value="P:protein processing"/>
    <property type="evidence" value="ECO:0007669"/>
    <property type="project" value="TreeGrafter"/>
</dbReference>
<dbReference type="Gene3D" id="3.40.390.10">
    <property type="entry name" value="Collagenase (Catalytic Domain)"/>
    <property type="match status" value="2"/>
</dbReference>
<evidence type="ECO:0000256" key="3">
    <source>
        <dbReference type="ARBA" id="ARBA00022670"/>
    </source>
</evidence>
<organism evidence="11 12">
    <name type="scientific">Paragonimus heterotremus</name>
    <dbReference type="NCBI Taxonomy" id="100268"/>
    <lineage>
        <taxon>Eukaryota</taxon>
        <taxon>Metazoa</taxon>
        <taxon>Spiralia</taxon>
        <taxon>Lophotrochozoa</taxon>
        <taxon>Platyhelminthes</taxon>
        <taxon>Trematoda</taxon>
        <taxon>Digenea</taxon>
        <taxon>Plagiorchiida</taxon>
        <taxon>Troglotremata</taxon>
        <taxon>Troglotrematidae</taxon>
        <taxon>Paragonimus</taxon>
    </lineage>
</organism>
<evidence type="ECO:0000256" key="4">
    <source>
        <dbReference type="ARBA" id="ARBA00022723"/>
    </source>
</evidence>
<feature type="domain" description="Peptidase M13 N-terminal" evidence="10">
    <location>
        <begin position="231"/>
        <end position="564"/>
    </location>
</feature>
<comment type="caution">
    <text evidence="11">The sequence shown here is derived from an EMBL/GenBank/DDBJ whole genome shotgun (WGS) entry which is preliminary data.</text>
</comment>
<evidence type="ECO:0000256" key="1">
    <source>
        <dbReference type="ARBA" id="ARBA00001947"/>
    </source>
</evidence>
<evidence type="ECO:0000256" key="6">
    <source>
        <dbReference type="ARBA" id="ARBA00022833"/>
    </source>
</evidence>
<keyword evidence="5" id="KW-0378">Hydrolase</keyword>
<keyword evidence="7" id="KW-0482">Metalloprotease</keyword>
<dbReference type="Proteomes" id="UP000748531">
    <property type="component" value="Unassembled WGS sequence"/>
</dbReference>
<dbReference type="PANTHER" id="PTHR11733:SF167">
    <property type="entry name" value="FI17812P1-RELATED"/>
    <property type="match status" value="1"/>
</dbReference>
<name>A0A8J4WJ93_9TREM</name>
<dbReference type="EMBL" id="LUCH01001371">
    <property type="protein sequence ID" value="KAF5403191.1"/>
    <property type="molecule type" value="Genomic_DNA"/>
</dbReference>
<keyword evidence="8" id="KW-1133">Transmembrane helix</keyword>
<feature type="transmembrane region" description="Helical" evidence="8">
    <location>
        <begin position="110"/>
        <end position="136"/>
    </location>
</feature>
<sequence length="797" mass="90727">MSQSSAIDRQNESEVGCKLTTNSKQTSKQLADNAVNVVNEIEIDSADVSYIVEGFNYQVFSNTTASVPPLSNLQNSSFSIKKPKALVHQLAKRLDRYKVFSSGKCQLSKWSWCSSCVAFTGFILLLIMLIILGIQWHTARYEQWLRRHQCLNHLCLTSAGQFHAKLNKTVLPCDNFYQYACGQHFRPHHQTVKPDTPSAQGMHAYQASYNRGAALHLNQVKWRQLVRIHRPAIDHLTELNVRATIQGLRNIYNTRWTKRSSAKFKVAQFFSSCTNRIYSGSSGIRSFVLQVINSVGGIWLLDKKATNETGAGDVNATQSWPAYMFWSPDIDRGLQLPANWSWMKAIAQLQADLHVGVLVDFGLLKQYYSNPKINMTDYVTQPFSQFATKAMIPYGDTEITERIKLAVKDVQLVSTLLNKGVRGSYKKLKSVSLRDLNERGTAFSWNTYFSTYFNEIGVTFNGDYVVYSRYVDYLKSISPTVEELQKNYTKPVFYRILNNYMLWTVLSAYEWHLSDSVKPGLFNQWYDIRDSQLEQTCFVLTHELFGTVLSAIFVENHLNEEAVNHFKPSAVYIANILEAVKYLRSVNNRILGGVADPVETDWLSQEVNMYDAKIGIQVKRDELYIPLGAIQPPVYHHTLPSTMNFAGFGSMIGTAIAQLLGELGSTKQDAKSIPIWTDQSWTEYMHHMECVADHIGNDTHVHFNASSWLKEHLKRLIEDNAIDVINDASGLMIARRALNQWIAEKENGVENTVLPGEHLDRDKFFYITYAQCEPYFVRNAELRGGLPVSDWVEDESC</sequence>
<keyword evidence="4" id="KW-0479">Metal-binding</keyword>
<evidence type="ECO:0000313" key="11">
    <source>
        <dbReference type="EMBL" id="KAF5403191.1"/>
    </source>
</evidence>
<keyword evidence="3" id="KW-0645">Protease</keyword>
<dbReference type="GO" id="GO:0005886">
    <property type="term" value="C:plasma membrane"/>
    <property type="evidence" value="ECO:0007669"/>
    <property type="project" value="TreeGrafter"/>
</dbReference>
<accession>A0A8J4WJ93</accession>
<evidence type="ECO:0000256" key="8">
    <source>
        <dbReference type="SAM" id="Phobius"/>
    </source>
</evidence>